<dbReference type="Proteomes" id="UP000242877">
    <property type="component" value="Unassembled WGS sequence"/>
</dbReference>
<proteinExistence type="inferred from homology"/>
<dbReference type="GO" id="GO:0005524">
    <property type="term" value="F:ATP binding"/>
    <property type="evidence" value="ECO:0007669"/>
    <property type="project" value="UniProtKB-KW"/>
</dbReference>
<feature type="compositionally biased region" description="Acidic residues" evidence="8">
    <location>
        <begin position="484"/>
        <end position="496"/>
    </location>
</feature>
<feature type="region of interest" description="Disordered" evidence="8">
    <location>
        <begin position="681"/>
        <end position="734"/>
    </location>
</feature>
<name>A0A162I4T3_9EURO</name>
<evidence type="ECO:0000256" key="2">
    <source>
        <dbReference type="ARBA" id="ARBA00022741"/>
    </source>
</evidence>
<dbReference type="SUPFAM" id="SSF52540">
    <property type="entry name" value="P-loop containing nucleoside triphosphate hydrolases"/>
    <property type="match status" value="1"/>
</dbReference>
<dbReference type="PANTHER" id="PTHR13710:SF105">
    <property type="entry name" value="ATP-DEPENDENT DNA HELICASE Q1"/>
    <property type="match status" value="1"/>
</dbReference>
<keyword evidence="10" id="KW-0378">Hydrolase</keyword>
<dbReference type="OrthoDB" id="4207589at2759"/>
<feature type="compositionally biased region" description="Polar residues" evidence="8">
    <location>
        <begin position="28"/>
        <end position="38"/>
    </location>
</feature>
<comment type="similarity">
    <text evidence="1">Belongs to the helicase family. RecQ subfamily.</text>
</comment>
<evidence type="ECO:0000256" key="4">
    <source>
        <dbReference type="ARBA" id="ARBA00023125"/>
    </source>
</evidence>
<evidence type="ECO:0000313" key="10">
    <source>
        <dbReference type="EMBL" id="KZZ88633.1"/>
    </source>
</evidence>
<keyword evidence="2" id="KW-0547">Nucleotide-binding</keyword>
<accession>A0A162I4T3</accession>
<dbReference type="GO" id="GO:0000724">
    <property type="term" value="P:double-strand break repair via homologous recombination"/>
    <property type="evidence" value="ECO:0007669"/>
    <property type="project" value="TreeGrafter"/>
</dbReference>
<dbReference type="InterPro" id="IPR011545">
    <property type="entry name" value="DEAD/DEAH_box_helicase_dom"/>
</dbReference>
<evidence type="ECO:0000256" key="5">
    <source>
        <dbReference type="ARBA" id="ARBA00023235"/>
    </source>
</evidence>
<dbReference type="GO" id="GO:0003677">
    <property type="term" value="F:DNA binding"/>
    <property type="evidence" value="ECO:0007669"/>
    <property type="project" value="UniProtKB-KW"/>
</dbReference>
<feature type="domain" description="Helicase C-terminal" evidence="9">
    <location>
        <begin position="308"/>
        <end position="477"/>
    </location>
</feature>
<organism evidence="10 11">
    <name type="scientific">Ascosphaera apis ARSEF 7405</name>
    <dbReference type="NCBI Taxonomy" id="392613"/>
    <lineage>
        <taxon>Eukaryota</taxon>
        <taxon>Fungi</taxon>
        <taxon>Dikarya</taxon>
        <taxon>Ascomycota</taxon>
        <taxon>Pezizomycotina</taxon>
        <taxon>Eurotiomycetes</taxon>
        <taxon>Eurotiomycetidae</taxon>
        <taxon>Onygenales</taxon>
        <taxon>Ascosphaeraceae</taxon>
        <taxon>Ascosphaera</taxon>
    </lineage>
</organism>
<feature type="compositionally biased region" description="Low complexity" evidence="8">
    <location>
        <begin position="451"/>
        <end position="477"/>
    </location>
</feature>
<evidence type="ECO:0000313" key="11">
    <source>
        <dbReference type="Proteomes" id="UP000242877"/>
    </source>
</evidence>
<dbReference type="PANTHER" id="PTHR13710">
    <property type="entry name" value="DNA HELICASE RECQ FAMILY MEMBER"/>
    <property type="match status" value="1"/>
</dbReference>
<evidence type="ECO:0000256" key="6">
    <source>
        <dbReference type="ARBA" id="ARBA00034617"/>
    </source>
</evidence>
<dbReference type="InterPro" id="IPR001650">
    <property type="entry name" value="Helicase_C-like"/>
</dbReference>
<evidence type="ECO:0000256" key="7">
    <source>
        <dbReference type="ARBA" id="ARBA00034808"/>
    </source>
</evidence>
<dbReference type="VEuPathDB" id="FungiDB:AAP_04731"/>
<dbReference type="Pfam" id="PF00270">
    <property type="entry name" value="DEAD"/>
    <property type="match status" value="1"/>
</dbReference>
<keyword evidence="10" id="KW-0347">Helicase</keyword>
<dbReference type="InterPro" id="IPR027417">
    <property type="entry name" value="P-loop_NTPase"/>
</dbReference>
<evidence type="ECO:0000256" key="3">
    <source>
        <dbReference type="ARBA" id="ARBA00022840"/>
    </source>
</evidence>
<keyword evidence="5" id="KW-0413">Isomerase</keyword>
<evidence type="ECO:0000259" key="9">
    <source>
        <dbReference type="PROSITE" id="PS51194"/>
    </source>
</evidence>
<dbReference type="PROSITE" id="PS51194">
    <property type="entry name" value="HELICASE_CTER"/>
    <property type="match status" value="1"/>
</dbReference>
<sequence>MVRQRSRKAANRALRRRNKEFASRAAISRQSTSTTSPAEPQPDLHAVHTLLRDNDNDEETFRSIEELLEPFAPLQRSRIVIETVDKLCPDDKPMQYLGIKIAIRLLYPYWPREGQLDAIHHLICYLLWQIARPPIGQDQIAAIEKRGGNPCFLNGENNNSQTINRIRDGELPHLFISPELAVTPAVSVALQTPSLLRNINLVAIDEAHLVHHWGDKFRTHYAQLARLRISLGKKVPWFACSATLPPHTIKTLKERCGYPDNVKIMRNPVDRPELVFTLGVLAAATATKFECLRFLFQPDSRTKYSPGQSLPRIRPCDIPKTIVFFNTRQEAYNAQEAMIWFLRHHPQYRYSKQTCLDMLKVYTRDTPDFDKKSIISKLQMPGEQSTVRVVFATEALGMGVDMPDIWRVVQYKLTTSDEPSVFWQRGGRACRDHQPGEVILLVENWTVGPCPSQSDTTISQTQSSTLDSQPSQPTQPTVLTNSTQDDDESADEDGVEETVIPLRGRAAESRNMKRRANLTHFWYNLINNESNCIRFAFLRYFDEAYRIPSSQAERSRCCSKCDKRLDWGEVSLDNYPHCYMYNEKLPRSSPLGKRMVQAARLWALERANIEFAQSRFIPRADMILPKSIQRLIETQSKVLLTLDGLRKYLYAWRYLDTYARARHKGVTDAQYQLEQACEFPSFHSQPQSPSTQAPSLHNFQLSTPPPSRPVFDENSLPVSPLRRKGSTANTAPILKRPRLGDITNIVR</sequence>
<feature type="region of interest" description="Disordered" evidence="8">
    <location>
        <begin position="1"/>
        <end position="43"/>
    </location>
</feature>
<dbReference type="Pfam" id="PF00271">
    <property type="entry name" value="Helicase_C"/>
    <property type="match status" value="1"/>
</dbReference>
<reference evidence="10 11" key="1">
    <citation type="journal article" date="2016" name="Genome Biol. Evol.">
        <title>Divergent and convergent evolution of fungal pathogenicity.</title>
        <authorList>
            <person name="Shang Y."/>
            <person name="Xiao G."/>
            <person name="Zheng P."/>
            <person name="Cen K."/>
            <person name="Zhan S."/>
            <person name="Wang C."/>
        </authorList>
    </citation>
    <scope>NUCLEOTIDE SEQUENCE [LARGE SCALE GENOMIC DNA]</scope>
    <source>
        <strain evidence="10 11">ARSEF 7405</strain>
    </source>
</reference>
<keyword evidence="11" id="KW-1185">Reference proteome</keyword>
<feature type="compositionally biased region" description="Basic residues" evidence="8">
    <location>
        <begin position="1"/>
        <end position="18"/>
    </location>
</feature>
<dbReference type="GO" id="GO:0005694">
    <property type="term" value="C:chromosome"/>
    <property type="evidence" value="ECO:0007669"/>
    <property type="project" value="TreeGrafter"/>
</dbReference>
<evidence type="ECO:0000256" key="8">
    <source>
        <dbReference type="SAM" id="MobiDB-lite"/>
    </source>
</evidence>
<comment type="catalytic activity">
    <reaction evidence="6">
        <text>Couples ATP hydrolysis with the unwinding of duplex DNA by translocating in the 3'-5' direction.</text>
        <dbReference type="EC" id="5.6.2.4"/>
    </reaction>
</comment>
<dbReference type="EMBL" id="AZGZ01000024">
    <property type="protein sequence ID" value="KZZ88633.1"/>
    <property type="molecule type" value="Genomic_DNA"/>
</dbReference>
<dbReference type="AlphaFoldDB" id="A0A162I4T3"/>
<gene>
    <name evidence="10" type="ORF">AAP_04731</name>
</gene>
<dbReference type="Gene3D" id="3.40.50.300">
    <property type="entry name" value="P-loop containing nucleotide triphosphate hydrolases"/>
    <property type="match status" value="2"/>
</dbReference>
<keyword evidence="3" id="KW-0067">ATP-binding</keyword>
<dbReference type="EC" id="5.6.2.4" evidence="7"/>
<protein>
    <recommendedName>
        <fullName evidence="7">DNA 3'-5' helicase</fullName>
        <ecNumber evidence="7">5.6.2.4</ecNumber>
    </recommendedName>
</protein>
<feature type="region of interest" description="Disordered" evidence="8">
    <location>
        <begin position="451"/>
        <end position="502"/>
    </location>
</feature>
<dbReference type="GO" id="GO:0005737">
    <property type="term" value="C:cytoplasm"/>
    <property type="evidence" value="ECO:0007669"/>
    <property type="project" value="TreeGrafter"/>
</dbReference>
<dbReference type="GO" id="GO:0043138">
    <property type="term" value="F:3'-5' DNA helicase activity"/>
    <property type="evidence" value="ECO:0007669"/>
    <property type="project" value="UniProtKB-EC"/>
</dbReference>
<comment type="caution">
    <text evidence="10">The sequence shown here is derived from an EMBL/GenBank/DDBJ whole genome shotgun (WGS) entry which is preliminary data.</text>
</comment>
<evidence type="ECO:0000256" key="1">
    <source>
        <dbReference type="ARBA" id="ARBA00005446"/>
    </source>
</evidence>
<keyword evidence="4" id="KW-0238">DNA-binding</keyword>
<feature type="compositionally biased region" description="Low complexity" evidence="8">
    <location>
        <begin position="681"/>
        <end position="695"/>
    </location>
</feature>
<dbReference type="GO" id="GO:0009378">
    <property type="term" value="F:four-way junction helicase activity"/>
    <property type="evidence" value="ECO:0007669"/>
    <property type="project" value="TreeGrafter"/>
</dbReference>